<proteinExistence type="predicted"/>
<dbReference type="EMBL" id="JYFN01000112">
    <property type="protein sequence ID" value="KJE19398.1"/>
    <property type="molecule type" value="Genomic_DNA"/>
</dbReference>
<gene>
    <name evidence="2" type="ORF">FF36_06324</name>
</gene>
<feature type="compositionally biased region" description="Low complexity" evidence="1">
    <location>
        <begin position="15"/>
        <end position="25"/>
    </location>
</feature>
<feature type="region of interest" description="Disordered" evidence="1">
    <location>
        <begin position="1"/>
        <end position="52"/>
    </location>
</feature>
<organism evidence="2 3">
    <name type="scientific">Frankia torreyi</name>
    <dbReference type="NCBI Taxonomy" id="1856"/>
    <lineage>
        <taxon>Bacteria</taxon>
        <taxon>Bacillati</taxon>
        <taxon>Actinomycetota</taxon>
        <taxon>Actinomycetes</taxon>
        <taxon>Frankiales</taxon>
        <taxon>Frankiaceae</taxon>
        <taxon>Frankia</taxon>
    </lineage>
</organism>
<keyword evidence="3" id="KW-1185">Reference proteome</keyword>
<dbReference type="RefSeq" id="WP_032490081.1">
    <property type="nucleotide sequence ID" value="NZ_JYFN01000112.1"/>
</dbReference>
<protein>
    <submittedName>
        <fullName evidence="2">Uncharacterized protein</fullName>
    </submittedName>
</protein>
<sequence length="116" mass="12715">MTPQPRRAGRDDLAARAAAVTAHATPTPPLAEDTGASEPRPRGGAPAPRTRPVRITVDLAPVDHMRFKRWCDDVAPDVGVATVRASEVVRVLLAFLHERPELADDVVRELRTRRDI</sequence>
<evidence type="ECO:0000256" key="1">
    <source>
        <dbReference type="SAM" id="MobiDB-lite"/>
    </source>
</evidence>
<dbReference type="PATRIC" id="fig|1502723.3.peg.1011"/>
<dbReference type="Proteomes" id="UP000032545">
    <property type="component" value="Unassembled WGS sequence"/>
</dbReference>
<dbReference type="AlphaFoldDB" id="A0A0D8B531"/>
<feature type="compositionally biased region" description="Low complexity" evidence="1">
    <location>
        <begin position="42"/>
        <end position="52"/>
    </location>
</feature>
<name>A0A0D8B531_9ACTN</name>
<reference evidence="2 3" key="2">
    <citation type="journal article" date="2016" name="Genome Announc.">
        <title>Permanent Draft Genome Sequences for Two Variants of Frankia sp. Strain CpI1, the First Frankia Strain Isolated from Root Nodules of Comptonia peregrina.</title>
        <authorList>
            <person name="Oshone R."/>
            <person name="Hurst S.G.IV."/>
            <person name="Abebe-Akele F."/>
            <person name="Simpson S."/>
            <person name="Morris K."/>
            <person name="Thomas W.K."/>
            <person name="Tisa L.S."/>
        </authorList>
    </citation>
    <scope>NUCLEOTIDE SEQUENCE [LARGE SCALE GENOMIC DNA]</scope>
    <source>
        <strain evidence="3">CpI1-S</strain>
    </source>
</reference>
<accession>A0A0D8B531</accession>
<reference evidence="3" key="1">
    <citation type="submission" date="2015-02" db="EMBL/GenBank/DDBJ databases">
        <title>Draft Genome of Frankia sp. CpI1-S.</title>
        <authorList>
            <person name="Oshone R.T."/>
            <person name="Ngom M."/>
            <person name="Ghodhbane-Gtari F."/>
            <person name="Gtari M."/>
            <person name="Morris K."/>
            <person name="Thomas K."/>
            <person name="Sen A."/>
            <person name="Tisa L.S."/>
        </authorList>
    </citation>
    <scope>NUCLEOTIDE SEQUENCE [LARGE SCALE GENOMIC DNA]</scope>
    <source>
        <strain evidence="3">CpI1-S</strain>
    </source>
</reference>
<comment type="caution">
    <text evidence="2">The sequence shown here is derived from an EMBL/GenBank/DDBJ whole genome shotgun (WGS) entry which is preliminary data.</text>
</comment>
<evidence type="ECO:0000313" key="3">
    <source>
        <dbReference type="Proteomes" id="UP000032545"/>
    </source>
</evidence>
<evidence type="ECO:0000313" key="2">
    <source>
        <dbReference type="EMBL" id="KJE19398.1"/>
    </source>
</evidence>